<dbReference type="AlphaFoldDB" id="A0A841E8X3"/>
<accession>A0A841E8X3</accession>
<evidence type="ECO:0000313" key="9">
    <source>
        <dbReference type="Proteomes" id="UP000558997"/>
    </source>
</evidence>
<dbReference type="SUPFAM" id="SSF48179">
    <property type="entry name" value="6-phosphogluconate dehydrogenase C-terminal domain-like"/>
    <property type="match status" value="1"/>
</dbReference>
<keyword evidence="5" id="KW-0520">NAD</keyword>
<feature type="binding site" evidence="5">
    <location>
        <position position="31"/>
    </location>
    <ligand>
        <name>NAD(+)</name>
        <dbReference type="ChEBI" id="CHEBI:57540"/>
    </ligand>
</feature>
<dbReference type="InterPro" id="IPR036291">
    <property type="entry name" value="NAD(P)-bd_dom_sf"/>
</dbReference>
<feature type="domain" description="3-hydroxyacyl-CoA dehydrogenase C-terminal" evidence="6">
    <location>
        <begin position="174"/>
        <end position="272"/>
    </location>
</feature>
<organism evidence="8 9">
    <name type="scientific">Kribbella solani</name>
    <dbReference type="NCBI Taxonomy" id="236067"/>
    <lineage>
        <taxon>Bacteria</taxon>
        <taxon>Bacillati</taxon>
        <taxon>Actinomycetota</taxon>
        <taxon>Actinomycetes</taxon>
        <taxon>Propionibacteriales</taxon>
        <taxon>Kribbellaceae</taxon>
        <taxon>Kribbella</taxon>
    </lineage>
</organism>
<dbReference type="EMBL" id="JACHNF010000001">
    <property type="protein sequence ID" value="MBB5983698.1"/>
    <property type="molecule type" value="Genomic_DNA"/>
</dbReference>
<evidence type="ECO:0000256" key="1">
    <source>
        <dbReference type="ARBA" id="ARBA00005086"/>
    </source>
</evidence>
<feature type="binding site" evidence="5">
    <location>
        <position position="107"/>
    </location>
    <ligand>
        <name>NAD(+)</name>
        <dbReference type="ChEBI" id="CHEBI:57540"/>
    </ligand>
</feature>
<evidence type="ECO:0000259" key="6">
    <source>
        <dbReference type="Pfam" id="PF00725"/>
    </source>
</evidence>
<keyword evidence="9" id="KW-1185">Reference proteome</keyword>
<feature type="binding site" evidence="5">
    <location>
        <position position="264"/>
    </location>
    <ligand>
        <name>NAD(+)</name>
        <dbReference type="ChEBI" id="CHEBI:57540"/>
    </ligand>
</feature>
<dbReference type="PIRSF" id="PIRSF000105">
    <property type="entry name" value="HCDH"/>
    <property type="match status" value="1"/>
</dbReference>
<dbReference type="Pfam" id="PF00725">
    <property type="entry name" value="3HCDH"/>
    <property type="match status" value="1"/>
</dbReference>
<dbReference type="InterPro" id="IPR013328">
    <property type="entry name" value="6PGD_dom2"/>
</dbReference>
<dbReference type="InterPro" id="IPR006176">
    <property type="entry name" value="3-OHacyl-CoA_DH_NAD-bd"/>
</dbReference>
<dbReference type="GO" id="GO:0070403">
    <property type="term" value="F:NAD+ binding"/>
    <property type="evidence" value="ECO:0007669"/>
    <property type="project" value="InterPro"/>
</dbReference>
<protein>
    <submittedName>
        <fullName evidence="8">3-hydroxybutyryl-CoA dehydrogenase</fullName>
        <ecNumber evidence="8">1.1.1.157</ecNumber>
    </submittedName>
</protein>
<dbReference type="InterPro" id="IPR006108">
    <property type="entry name" value="3HC_DH_C"/>
</dbReference>
<dbReference type="PANTHER" id="PTHR48075">
    <property type="entry name" value="3-HYDROXYACYL-COA DEHYDROGENASE FAMILY PROTEIN"/>
    <property type="match status" value="1"/>
</dbReference>
<evidence type="ECO:0000256" key="5">
    <source>
        <dbReference type="PIRSR" id="PIRSR000105-2"/>
    </source>
</evidence>
<name>A0A841E8X3_9ACTN</name>
<gene>
    <name evidence="8" type="ORF">HDA44_007039</name>
</gene>
<evidence type="ECO:0000256" key="3">
    <source>
        <dbReference type="ARBA" id="ARBA00023002"/>
    </source>
</evidence>
<feature type="site" description="Important for catalytic activity" evidence="4">
    <location>
        <position position="128"/>
    </location>
</feature>
<feature type="binding site" evidence="5">
    <location>
        <position position="80"/>
    </location>
    <ligand>
        <name>NAD(+)</name>
        <dbReference type="ChEBI" id="CHEBI:57540"/>
    </ligand>
</feature>
<evidence type="ECO:0000313" key="8">
    <source>
        <dbReference type="EMBL" id="MBB5983698.1"/>
    </source>
</evidence>
<dbReference type="PANTHER" id="PTHR48075:SF5">
    <property type="entry name" value="3-HYDROXYBUTYRYL-COA DEHYDROGENASE"/>
    <property type="match status" value="1"/>
</dbReference>
<evidence type="ECO:0000256" key="2">
    <source>
        <dbReference type="ARBA" id="ARBA00009463"/>
    </source>
</evidence>
<dbReference type="RefSeq" id="WP_184841893.1">
    <property type="nucleotide sequence ID" value="NZ_BAAAVN010000012.1"/>
</dbReference>
<dbReference type="EC" id="1.1.1.157" evidence="8"/>
<feature type="binding site" evidence="5">
    <location>
        <position position="85"/>
    </location>
    <ligand>
        <name>NAD(+)</name>
        <dbReference type="ChEBI" id="CHEBI:57540"/>
    </ligand>
</feature>
<dbReference type="InterPro" id="IPR008927">
    <property type="entry name" value="6-PGluconate_DH-like_C_sf"/>
</dbReference>
<proteinExistence type="inferred from homology"/>
<comment type="pathway">
    <text evidence="1">Lipid metabolism; butanoate metabolism.</text>
</comment>
<comment type="similarity">
    <text evidence="2">Belongs to the 3-hydroxyacyl-CoA dehydrogenase family.</text>
</comment>
<sequence>MTAVSVIGLGTMGQGIAVAAAAAGHVVAVFDQPERLEGCVRALSDRFARYTANGELKITAYGVLGDAVRGAEIVIEAVPEDLGVKHELFKDLNAHLDPAAVLATNTSSLPLDQLAGPVAAPERFLAAHFFNPAELIPGVEVAATPRTAQESIDRLTTFLHSCGKEPILVAPRAGFVANRLQLALFLEALACVEDGTATAEEVDAVIRRTVGFRLPAYGPFTIADMAGLDVYHAILGVLQTEYGPRFAVPERLQELIDAGRLGVKAGAGFREYSRSDAADLVGRRDALYRRLAEALA</sequence>
<dbReference type="Gene3D" id="1.10.1040.10">
    <property type="entry name" value="N-(1-d-carboxylethyl)-l-norvaline Dehydrogenase, domain 2"/>
    <property type="match status" value="1"/>
</dbReference>
<evidence type="ECO:0000259" key="7">
    <source>
        <dbReference type="Pfam" id="PF02737"/>
    </source>
</evidence>
<feature type="domain" description="3-hydroxyacyl-CoA dehydrogenase NAD binding" evidence="7">
    <location>
        <begin position="4"/>
        <end position="169"/>
    </location>
</feature>
<dbReference type="Proteomes" id="UP000558997">
    <property type="component" value="Unassembled WGS sequence"/>
</dbReference>
<dbReference type="InterPro" id="IPR022694">
    <property type="entry name" value="3-OHacyl-CoA_DH"/>
</dbReference>
<dbReference type="GO" id="GO:0008691">
    <property type="term" value="F:3-hydroxybutyryl-CoA dehydrogenase activity"/>
    <property type="evidence" value="ECO:0007669"/>
    <property type="project" value="UniProtKB-EC"/>
</dbReference>
<dbReference type="GO" id="GO:0006631">
    <property type="term" value="P:fatty acid metabolic process"/>
    <property type="evidence" value="ECO:0007669"/>
    <property type="project" value="InterPro"/>
</dbReference>
<feature type="binding site" evidence="5">
    <location>
        <begin position="8"/>
        <end position="13"/>
    </location>
    <ligand>
        <name>NAD(+)</name>
        <dbReference type="ChEBI" id="CHEBI:57540"/>
    </ligand>
</feature>
<dbReference type="SUPFAM" id="SSF51735">
    <property type="entry name" value="NAD(P)-binding Rossmann-fold domains"/>
    <property type="match status" value="1"/>
</dbReference>
<keyword evidence="3 8" id="KW-0560">Oxidoreductase</keyword>
<dbReference type="Pfam" id="PF02737">
    <property type="entry name" value="3HCDH_N"/>
    <property type="match status" value="1"/>
</dbReference>
<reference evidence="8 9" key="1">
    <citation type="submission" date="2020-08" db="EMBL/GenBank/DDBJ databases">
        <title>Sequencing the genomes of 1000 actinobacteria strains.</title>
        <authorList>
            <person name="Klenk H.-P."/>
        </authorList>
    </citation>
    <scope>NUCLEOTIDE SEQUENCE [LARGE SCALE GENOMIC DNA]</scope>
    <source>
        <strain evidence="8 9">DSM 17294</strain>
    </source>
</reference>
<evidence type="ECO:0000256" key="4">
    <source>
        <dbReference type="PIRSR" id="PIRSR000105-1"/>
    </source>
</evidence>
<dbReference type="Gene3D" id="3.40.50.720">
    <property type="entry name" value="NAD(P)-binding Rossmann-like Domain"/>
    <property type="match status" value="1"/>
</dbReference>
<comment type="caution">
    <text evidence="8">The sequence shown here is derived from an EMBL/GenBank/DDBJ whole genome shotgun (WGS) entry which is preliminary data.</text>
</comment>
<feature type="binding site" evidence="5">
    <location>
        <position position="131"/>
    </location>
    <ligand>
        <name>NAD(+)</name>
        <dbReference type="ChEBI" id="CHEBI:57540"/>
    </ligand>
</feature>